<name>A0ABR2HU47_9PEZI</name>
<protein>
    <submittedName>
        <fullName evidence="1">Uncharacterized protein</fullName>
    </submittedName>
</protein>
<organism evidence="1 2">
    <name type="scientific">Apiospora arundinis</name>
    <dbReference type="NCBI Taxonomy" id="335852"/>
    <lineage>
        <taxon>Eukaryota</taxon>
        <taxon>Fungi</taxon>
        <taxon>Dikarya</taxon>
        <taxon>Ascomycota</taxon>
        <taxon>Pezizomycotina</taxon>
        <taxon>Sordariomycetes</taxon>
        <taxon>Xylariomycetidae</taxon>
        <taxon>Amphisphaeriales</taxon>
        <taxon>Apiosporaceae</taxon>
        <taxon>Apiospora</taxon>
    </lineage>
</organism>
<evidence type="ECO:0000313" key="1">
    <source>
        <dbReference type="EMBL" id="KAK8852132.1"/>
    </source>
</evidence>
<sequence length="119" mass="12689">MIPKGNAALNFKQQHLLESVNRDTNLDSSFIPKVEFDSVGTRVVELDYGHEQLVRFAHGLRLRGCLLIADPLQAGVAPAHAGVDPLPYGVAAPDAGVAPLGADGPAPHVSPVVYLWSTW</sequence>
<dbReference type="Proteomes" id="UP001390339">
    <property type="component" value="Unassembled WGS sequence"/>
</dbReference>
<evidence type="ECO:0000313" key="2">
    <source>
        <dbReference type="Proteomes" id="UP001390339"/>
    </source>
</evidence>
<proteinExistence type="predicted"/>
<reference evidence="1 2" key="1">
    <citation type="journal article" date="2024" name="IMA Fungus">
        <title>Apiospora arundinis, a panoply of carbohydrate-active enzymes and secondary metabolites.</title>
        <authorList>
            <person name="Sorensen T."/>
            <person name="Petersen C."/>
            <person name="Muurmann A.T."/>
            <person name="Christiansen J.V."/>
            <person name="Brundto M.L."/>
            <person name="Overgaard C.K."/>
            <person name="Boysen A.T."/>
            <person name="Wollenberg R.D."/>
            <person name="Larsen T.O."/>
            <person name="Sorensen J.L."/>
            <person name="Nielsen K.L."/>
            <person name="Sondergaard T.E."/>
        </authorList>
    </citation>
    <scope>NUCLEOTIDE SEQUENCE [LARGE SCALE GENOMIC DNA]</scope>
    <source>
        <strain evidence="1 2">AAU 773</strain>
    </source>
</reference>
<comment type="caution">
    <text evidence="1">The sequence shown here is derived from an EMBL/GenBank/DDBJ whole genome shotgun (WGS) entry which is preliminary data.</text>
</comment>
<dbReference type="EMBL" id="JAPCWZ010000009">
    <property type="protein sequence ID" value="KAK8852132.1"/>
    <property type="molecule type" value="Genomic_DNA"/>
</dbReference>
<accession>A0ABR2HU47</accession>
<keyword evidence="2" id="KW-1185">Reference proteome</keyword>
<gene>
    <name evidence="1" type="ORF">PGQ11_014611</name>
</gene>